<dbReference type="Proteomes" id="UP000660262">
    <property type="component" value="Unassembled WGS sequence"/>
</dbReference>
<evidence type="ECO:0000256" key="1">
    <source>
        <dbReference type="SAM" id="Coils"/>
    </source>
</evidence>
<evidence type="ECO:0000313" key="4">
    <source>
        <dbReference type="Proteomes" id="UP000660262"/>
    </source>
</evidence>
<evidence type="ECO:0000313" key="3">
    <source>
        <dbReference type="EMBL" id="GHP11487.1"/>
    </source>
</evidence>
<feature type="region of interest" description="Disordered" evidence="2">
    <location>
        <begin position="1"/>
        <end position="79"/>
    </location>
</feature>
<dbReference type="AlphaFoldDB" id="A0A830I2U3"/>
<accession>A0A830I2U3</accession>
<keyword evidence="4" id="KW-1185">Reference proteome</keyword>
<name>A0A830I2U3_9CHLO</name>
<feature type="region of interest" description="Disordered" evidence="2">
    <location>
        <begin position="160"/>
        <end position="190"/>
    </location>
</feature>
<sequence>MEYDPSSRAAVLMADAEPPPHKRMRADPHVESPPPDPRVTLPPPDPRVAPPAPLLTTTTTLPPSQVNQNGGDDDDESTHTAKTVLERLVNTRNESIALAEQRKKELEAWYSYAMTLQERVTELEKMKERVEELEKMQDTYTTALARVLKAAQSGLDAVVSTKDGESKGGDHSPPEKKPSPPEKKPPPVKLQPEQAFPLQLQQPKQPSPPSYKGHLPTKGHTVEIVGVSYNIPTKVLVDFVAQRCSGFVRLGRYQTNMNQNNSRGAQISKFYAEFENVASANLAVRTLNAVQSPSFANGQAIISTNQMLQVGVCDDQTHDIGVLSKPIKWTNRNGQVQVYMMNPPPPPAMMTPSMMMMGSMNYPPPLRR</sequence>
<dbReference type="EMBL" id="BNJQ01000035">
    <property type="protein sequence ID" value="GHP11487.1"/>
    <property type="molecule type" value="Genomic_DNA"/>
</dbReference>
<proteinExistence type="predicted"/>
<feature type="compositionally biased region" description="Basic and acidic residues" evidence="2">
    <location>
        <begin position="162"/>
        <end position="185"/>
    </location>
</feature>
<evidence type="ECO:0008006" key="5">
    <source>
        <dbReference type="Google" id="ProtNLM"/>
    </source>
</evidence>
<keyword evidence="1" id="KW-0175">Coiled coil</keyword>
<protein>
    <recommendedName>
        <fullName evidence="5">RRM domain-containing protein</fullName>
    </recommendedName>
</protein>
<evidence type="ECO:0000256" key="2">
    <source>
        <dbReference type="SAM" id="MobiDB-lite"/>
    </source>
</evidence>
<feature type="coiled-coil region" evidence="1">
    <location>
        <begin position="113"/>
        <end position="143"/>
    </location>
</feature>
<organism evidence="3 4">
    <name type="scientific">Pycnococcus provasolii</name>
    <dbReference type="NCBI Taxonomy" id="41880"/>
    <lineage>
        <taxon>Eukaryota</taxon>
        <taxon>Viridiplantae</taxon>
        <taxon>Chlorophyta</taxon>
        <taxon>Pseudoscourfieldiophyceae</taxon>
        <taxon>Pseudoscourfieldiales</taxon>
        <taxon>Pycnococcaceae</taxon>
        <taxon>Pycnococcus</taxon>
    </lineage>
</organism>
<gene>
    <name evidence="3" type="ORF">PPROV_001021500</name>
</gene>
<feature type="compositionally biased region" description="Pro residues" evidence="2">
    <location>
        <begin position="31"/>
        <end position="53"/>
    </location>
</feature>
<feature type="compositionally biased region" description="Low complexity" evidence="2">
    <location>
        <begin position="54"/>
        <end position="63"/>
    </location>
</feature>
<reference evidence="3" key="1">
    <citation type="submission" date="2020-10" db="EMBL/GenBank/DDBJ databases">
        <title>Unveiling of a novel bifunctional photoreceptor, Dualchrome1, isolated from a cosmopolitan green alga.</title>
        <authorList>
            <person name="Suzuki S."/>
            <person name="Kawachi M."/>
        </authorList>
    </citation>
    <scope>NUCLEOTIDE SEQUENCE</scope>
    <source>
        <strain evidence="3">NIES 2893</strain>
    </source>
</reference>
<comment type="caution">
    <text evidence="3">The sequence shown here is derived from an EMBL/GenBank/DDBJ whole genome shotgun (WGS) entry which is preliminary data.</text>
</comment>